<dbReference type="OrthoDB" id="962301at2"/>
<dbReference type="STRING" id="396588.Tgr7_2675"/>
<feature type="zinc finger region" description="dksA C4-type" evidence="4">
    <location>
        <begin position="92"/>
        <end position="116"/>
    </location>
</feature>
<dbReference type="SUPFAM" id="SSF109635">
    <property type="entry name" value="DnaK suppressor protein DksA, alpha-hairpin domain"/>
    <property type="match status" value="1"/>
</dbReference>
<dbReference type="SUPFAM" id="SSF57716">
    <property type="entry name" value="Glucocorticoid receptor-like (DNA-binding domain)"/>
    <property type="match status" value="1"/>
</dbReference>
<organism evidence="6 7">
    <name type="scientific">Thioalkalivibrio sulfidiphilus (strain HL-EbGR7)</name>
    <dbReference type="NCBI Taxonomy" id="396588"/>
    <lineage>
        <taxon>Bacteria</taxon>
        <taxon>Pseudomonadati</taxon>
        <taxon>Pseudomonadota</taxon>
        <taxon>Gammaproteobacteria</taxon>
        <taxon>Chromatiales</taxon>
        <taxon>Ectothiorhodospiraceae</taxon>
        <taxon>Thioalkalivibrio</taxon>
    </lineage>
</organism>
<dbReference type="GO" id="GO:0008270">
    <property type="term" value="F:zinc ion binding"/>
    <property type="evidence" value="ECO:0007669"/>
    <property type="project" value="UniProtKB-KW"/>
</dbReference>
<keyword evidence="2" id="KW-0863">Zinc-finger</keyword>
<dbReference type="RefSeq" id="WP_012639225.1">
    <property type="nucleotide sequence ID" value="NC_011901.1"/>
</dbReference>
<feature type="domain" description="Zinc finger DksA/TraR C4-type" evidence="5">
    <location>
        <begin position="88"/>
        <end position="122"/>
    </location>
</feature>
<evidence type="ECO:0000256" key="2">
    <source>
        <dbReference type="ARBA" id="ARBA00022771"/>
    </source>
</evidence>
<protein>
    <submittedName>
        <fullName evidence="6">Transcriptional regulator, TraR/DksA family</fullName>
    </submittedName>
</protein>
<dbReference type="PANTHER" id="PTHR33823:SF4">
    <property type="entry name" value="GENERAL STRESS PROTEIN 16O"/>
    <property type="match status" value="1"/>
</dbReference>
<proteinExistence type="predicted"/>
<dbReference type="EMBL" id="CP001339">
    <property type="protein sequence ID" value="ACL73750.1"/>
    <property type="molecule type" value="Genomic_DNA"/>
</dbReference>
<dbReference type="Gene3D" id="1.20.120.910">
    <property type="entry name" value="DksA, coiled-coil domain"/>
    <property type="match status" value="1"/>
</dbReference>
<keyword evidence="1" id="KW-0479">Metal-binding</keyword>
<accession>B8GMT5</accession>
<evidence type="ECO:0000313" key="6">
    <source>
        <dbReference type="EMBL" id="ACL73750.1"/>
    </source>
</evidence>
<evidence type="ECO:0000259" key="5">
    <source>
        <dbReference type="Pfam" id="PF01258"/>
    </source>
</evidence>
<gene>
    <name evidence="6" type="ordered locus">Tgr7_2675</name>
</gene>
<reference evidence="6 7" key="1">
    <citation type="journal article" date="2011" name="Stand. Genomic Sci.">
        <title>Complete genome sequence of 'Thioalkalivibrio sulfidophilus' HL-EbGr7.</title>
        <authorList>
            <person name="Muyzer G."/>
            <person name="Sorokin D.Y."/>
            <person name="Mavromatis K."/>
            <person name="Lapidus A."/>
            <person name="Clum A."/>
            <person name="Ivanova N."/>
            <person name="Pati A."/>
            <person name="d'Haeseleer P."/>
            <person name="Woyke T."/>
            <person name="Kyrpides N.C."/>
        </authorList>
    </citation>
    <scope>NUCLEOTIDE SEQUENCE [LARGE SCALE GENOMIC DNA]</scope>
    <source>
        <strain evidence="6 7">HL-EbGR7</strain>
    </source>
</reference>
<dbReference type="PANTHER" id="PTHR33823">
    <property type="entry name" value="RNA POLYMERASE-BINDING TRANSCRIPTION FACTOR DKSA-RELATED"/>
    <property type="match status" value="1"/>
</dbReference>
<sequence>MPASLSDTQIRELEARLKDRLTTLVEETRQILLASDKEPYIRLAGEVHDIGEQSVADLLVDLDLADVDRHVEEVRDVEAALLRIAGQSYGICTDCGDAIAYERLDAYPTAKRCARCQAQHEKTFISPGHPSL</sequence>
<evidence type="ECO:0000256" key="4">
    <source>
        <dbReference type="PROSITE-ProRule" id="PRU00510"/>
    </source>
</evidence>
<evidence type="ECO:0000313" key="7">
    <source>
        <dbReference type="Proteomes" id="UP000002383"/>
    </source>
</evidence>
<dbReference type="Proteomes" id="UP000002383">
    <property type="component" value="Chromosome"/>
</dbReference>
<dbReference type="PROSITE" id="PS51128">
    <property type="entry name" value="ZF_DKSA_2"/>
    <property type="match status" value="1"/>
</dbReference>
<dbReference type="Pfam" id="PF01258">
    <property type="entry name" value="zf-dskA_traR"/>
    <property type="match status" value="1"/>
</dbReference>
<evidence type="ECO:0000256" key="3">
    <source>
        <dbReference type="ARBA" id="ARBA00022833"/>
    </source>
</evidence>
<dbReference type="InterPro" id="IPR037187">
    <property type="entry name" value="DnaK_N"/>
</dbReference>
<dbReference type="InterPro" id="IPR000962">
    <property type="entry name" value="Znf_DskA_TraR"/>
</dbReference>
<keyword evidence="7" id="KW-1185">Reference proteome</keyword>
<name>B8GMT5_THISH</name>
<dbReference type="HOGENOM" id="CLU_043144_4_0_6"/>
<evidence type="ECO:0000256" key="1">
    <source>
        <dbReference type="ARBA" id="ARBA00022723"/>
    </source>
</evidence>
<keyword evidence="3" id="KW-0862">Zinc</keyword>
<dbReference type="AlphaFoldDB" id="B8GMT5"/>
<dbReference type="KEGG" id="tgr:Tgr7_2675"/>
<dbReference type="eggNOG" id="COG1734">
    <property type="taxonomic scope" value="Bacteria"/>
</dbReference>